<comment type="caution">
    <text evidence="1">The sequence shown here is derived from an EMBL/GenBank/DDBJ whole genome shotgun (WGS) entry which is preliminary data.</text>
</comment>
<evidence type="ECO:0000313" key="1">
    <source>
        <dbReference type="EMBL" id="KAK2551009.1"/>
    </source>
</evidence>
<reference evidence="1" key="1">
    <citation type="journal article" date="2023" name="G3 (Bethesda)">
        <title>Whole genome assembly and annotation of the endangered Caribbean coral Acropora cervicornis.</title>
        <authorList>
            <person name="Selwyn J.D."/>
            <person name="Vollmer S.V."/>
        </authorList>
    </citation>
    <scope>NUCLEOTIDE SEQUENCE</scope>
    <source>
        <strain evidence="1">K2</strain>
    </source>
</reference>
<dbReference type="Proteomes" id="UP001249851">
    <property type="component" value="Unassembled WGS sequence"/>
</dbReference>
<dbReference type="Gene3D" id="3.40.50.300">
    <property type="entry name" value="P-loop containing nucleotide triphosphate hydrolases"/>
    <property type="match status" value="1"/>
</dbReference>
<dbReference type="Pfam" id="PF05049">
    <property type="entry name" value="IIGP"/>
    <property type="match status" value="1"/>
</dbReference>
<dbReference type="EMBL" id="JARQWQ010000103">
    <property type="protein sequence ID" value="KAK2551009.1"/>
    <property type="molecule type" value="Genomic_DNA"/>
</dbReference>
<evidence type="ECO:0000313" key="2">
    <source>
        <dbReference type="Proteomes" id="UP001249851"/>
    </source>
</evidence>
<protein>
    <submittedName>
        <fullName evidence="1">Uncharacterized protein</fullName>
    </submittedName>
</protein>
<dbReference type="GO" id="GO:0016020">
    <property type="term" value="C:membrane"/>
    <property type="evidence" value="ECO:0007669"/>
    <property type="project" value="InterPro"/>
</dbReference>
<sequence>MSKAKAKALFNDEETMLMKVRRNCVENIGDLLSNQEDVFLISNHERDKWDFVRLTLAILDALTRYQRETLTLSLGKAITRSSDKFFRGNTTRYERLKSVTEVFSGLV</sequence>
<dbReference type="AlphaFoldDB" id="A0AAD9PXR1"/>
<keyword evidence="2" id="KW-1185">Reference proteome</keyword>
<dbReference type="InterPro" id="IPR007743">
    <property type="entry name" value="Immunity-related_GTPase-like"/>
</dbReference>
<proteinExistence type="predicted"/>
<dbReference type="InterPro" id="IPR027417">
    <property type="entry name" value="P-loop_NTPase"/>
</dbReference>
<gene>
    <name evidence="1" type="ORF">P5673_028230</name>
</gene>
<accession>A0AAD9PXR1</accession>
<reference evidence="1" key="2">
    <citation type="journal article" date="2023" name="Science">
        <title>Genomic signatures of disease resistance in endangered staghorn corals.</title>
        <authorList>
            <person name="Vollmer S.V."/>
            <person name="Selwyn J.D."/>
            <person name="Despard B.A."/>
            <person name="Roesel C.L."/>
        </authorList>
    </citation>
    <scope>NUCLEOTIDE SEQUENCE</scope>
    <source>
        <strain evidence="1">K2</strain>
    </source>
</reference>
<organism evidence="1 2">
    <name type="scientific">Acropora cervicornis</name>
    <name type="common">Staghorn coral</name>
    <dbReference type="NCBI Taxonomy" id="6130"/>
    <lineage>
        <taxon>Eukaryota</taxon>
        <taxon>Metazoa</taxon>
        <taxon>Cnidaria</taxon>
        <taxon>Anthozoa</taxon>
        <taxon>Hexacorallia</taxon>
        <taxon>Scleractinia</taxon>
        <taxon>Astrocoeniina</taxon>
        <taxon>Acroporidae</taxon>
        <taxon>Acropora</taxon>
    </lineage>
</organism>
<name>A0AAD9PXR1_ACRCE</name>
<dbReference type="GO" id="GO:0005525">
    <property type="term" value="F:GTP binding"/>
    <property type="evidence" value="ECO:0007669"/>
    <property type="project" value="InterPro"/>
</dbReference>